<feature type="domain" description="GGDEF" evidence="2">
    <location>
        <begin position="187"/>
        <end position="325"/>
    </location>
</feature>
<dbReference type="InterPro" id="IPR043128">
    <property type="entry name" value="Rev_trsase/Diguanyl_cyclase"/>
</dbReference>
<dbReference type="PROSITE" id="PS50883">
    <property type="entry name" value="EAL"/>
    <property type="match status" value="1"/>
</dbReference>
<name>A0A1Y0HJX9_9BACT</name>
<accession>A0A1Y0HJX9</accession>
<dbReference type="SUPFAM" id="SSF55073">
    <property type="entry name" value="Nucleotide cyclase"/>
    <property type="match status" value="1"/>
</dbReference>
<dbReference type="InterPro" id="IPR001633">
    <property type="entry name" value="EAL_dom"/>
</dbReference>
<feature type="domain" description="EAL" evidence="1">
    <location>
        <begin position="334"/>
        <end position="587"/>
    </location>
</feature>
<dbReference type="Gene3D" id="3.30.450.20">
    <property type="entry name" value="PAS domain"/>
    <property type="match status" value="1"/>
</dbReference>
<dbReference type="InterPro" id="IPR035919">
    <property type="entry name" value="EAL_sf"/>
</dbReference>
<dbReference type="InterPro" id="IPR000160">
    <property type="entry name" value="GGDEF_dom"/>
</dbReference>
<keyword evidence="4" id="KW-1185">Reference proteome</keyword>
<evidence type="ECO:0000313" key="3">
    <source>
        <dbReference type="EMBL" id="ARU48427.1"/>
    </source>
</evidence>
<dbReference type="InterPro" id="IPR035965">
    <property type="entry name" value="PAS-like_dom_sf"/>
</dbReference>
<dbReference type="SMART" id="SM00091">
    <property type="entry name" value="PAS"/>
    <property type="match status" value="1"/>
</dbReference>
<dbReference type="SMART" id="SM00267">
    <property type="entry name" value="GGDEF"/>
    <property type="match status" value="1"/>
</dbReference>
<dbReference type="RefSeq" id="WP_087438384.1">
    <property type="nucleotide sequence ID" value="NZ_CP021416.1"/>
</dbReference>
<dbReference type="EMBL" id="CP021416">
    <property type="protein sequence ID" value="ARU48427.1"/>
    <property type="molecule type" value="Genomic_DNA"/>
</dbReference>
<dbReference type="SMART" id="SM00052">
    <property type="entry name" value="EAL"/>
    <property type="match status" value="1"/>
</dbReference>
<dbReference type="Gene3D" id="3.30.70.270">
    <property type="match status" value="1"/>
</dbReference>
<sequence>MPYENSDDLRTKIIGLGESSVRKSYYPQLQDRIVELERFHGLLDRARELIFLVDAQSLRIIDSNAIVCSTFEASKESLMGSELAQWFPPHFMDALNTLSQESEHCSIVETIIANSSGAVPMEFVLQYVNFSAQNYYVILGKDISERKHAESKIHTLAFYDSLTHLPNRQLLHDRMAMALAKNQRHHRVGALLMIDLDNFKALNDTKGHHIGDELLIQVASRLQSVLRDGDTLARMSGDDFIVLLEGLHLEEDKAALEAEKFATRIKYLLNEPYNLLGYEHTCSSSIGIALFSSKPKSKETLLKQADIAMYQAKKLGRNRICFYDPVMQENIEQKTTMEHELRIALSQEELTLFYQPQVNLEGEIIGVEALVRWNHPQKGLVPPNAFIPLAEETGLIIPVGSWVLHQACEQLSLWTKMYPERHLHVSINVSVKQFQEASFYDTVAEVIAKSGVETGRVKLELTESLIVENIRETIVKIESLRSLGIGFSLDDFGTGYSSLSYLKRLPLDELKIDQSFVRDIGNDNNDAMIVKTIIEMARNFDLDVIAEGVEDQEQFKFLEENGCTLFQGYLFGKPMPAKEIERLFLDA</sequence>
<evidence type="ECO:0000259" key="2">
    <source>
        <dbReference type="PROSITE" id="PS50887"/>
    </source>
</evidence>
<dbReference type="Gene3D" id="3.20.20.450">
    <property type="entry name" value="EAL domain"/>
    <property type="match status" value="1"/>
</dbReference>
<dbReference type="SUPFAM" id="SSF141868">
    <property type="entry name" value="EAL domain-like"/>
    <property type="match status" value="1"/>
</dbReference>
<dbReference type="InterPro" id="IPR052155">
    <property type="entry name" value="Biofilm_reg_signaling"/>
</dbReference>
<dbReference type="Pfam" id="PF00563">
    <property type="entry name" value="EAL"/>
    <property type="match status" value="1"/>
</dbReference>
<dbReference type="CDD" id="cd01948">
    <property type="entry name" value="EAL"/>
    <property type="match status" value="1"/>
</dbReference>
<dbReference type="KEGG" id="suls:Sdiek1_1263"/>
<dbReference type="SUPFAM" id="SSF55785">
    <property type="entry name" value="PYP-like sensor domain (PAS domain)"/>
    <property type="match status" value="1"/>
</dbReference>
<dbReference type="AlphaFoldDB" id="A0A1Y0HJX9"/>
<organism evidence="3 4">
    <name type="scientific">Sulfurospirillum diekertiae</name>
    <dbReference type="NCBI Taxonomy" id="1854492"/>
    <lineage>
        <taxon>Bacteria</taxon>
        <taxon>Pseudomonadati</taxon>
        <taxon>Campylobacterota</taxon>
        <taxon>Epsilonproteobacteria</taxon>
        <taxon>Campylobacterales</taxon>
        <taxon>Sulfurospirillaceae</taxon>
        <taxon>Sulfurospirillum</taxon>
    </lineage>
</organism>
<dbReference type="PROSITE" id="PS50887">
    <property type="entry name" value="GGDEF"/>
    <property type="match status" value="1"/>
</dbReference>
<dbReference type="InterPro" id="IPR029787">
    <property type="entry name" value="Nucleotide_cyclase"/>
</dbReference>
<dbReference type="InterPro" id="IPR000014">
    <property type="entry name" value="PAS"/>
</dbReference>
<evidence type="ECO:0000259" key="1">
    <source>
        <dbReference type="PROSITE" id="PS50883"/>
    </source>
</evidence>
<dbReference type="PANTHER" id="PTHR44757:SF2">
    <property type="entry name" value="BIOFILM ARCHITECTURE MAINTENANCE PROTEIN MBAA"/>
    <property type="match status" value="1"/>
</dbReference>
<dbReference type="NCBIfam" id="TIGR00254">
    <property type="entry name" value="GGDEF"/>
    <property type="match status" value="1"/>
</dbReference>
<evidence type="ECO:0000313" key="4">
    <source>
        <dbReference type="Proteomes" id="UP000196005"/>
    </source>
</evidence>
<dbReference type="FunFam" id="3.20.20.450:FF:000001">
    <property type="entry name" value="Cyclic di-GMP phosphodiesterase yahA"/>
    <property type="match status" value="1"/>
</dbReference>
<dbReference type="CDD" id="cd01949">
    <property type="entry name" value="GGDEF"/>
    <property type="match status" value="1"/>
</dbReference>
<dbReference type="PANTHER" id="PTHR44757">
    <property type="entry name" value="DIGUANYLATE CYCLASE DGCP"/>
    <property type="match status" value="1"/>
</dbReference>
<dbReference type="Proteomes" id="UP000196005">
    <property type="component" value="Chromosome"/>
</dbReference>
<dbReference type="OrthoDB" id="5372181at2"/>
<protein>
    <submittedName>
        <fullName evidence="3">Signaling protein</fullName>
    </submittedName>
</protein>
<proteinExistence type="predicted"/>
<gene>
    <name evidence="3" type="ORF">Sdiek1_1263</name>
</gene>
<reference evidence="4" key="1">
    <citation type="submission" date="2017-05" db="EMBL/GenBank/DDBJ databases">
        <title>Dechlorination kinetics govern the competition between two new strains of the genus Sulfurospirillum.</title>
        <authorList>
            <person name="Buttet G.F."/>
            <person name="Murray A.M."/>
            <person name="Goris T."/>
            <person name="Burion M."/>
            <person name="Lin B."/>
            <person name="Rolle M."/>
            <person name="Maillard J."/>
        </authorList>
    </citation>
    <scope>NUCLEOTIDE SEQUENCE [LARGE SCALE GENOMIC DNA]</scope>
    <source>
        <strain evidence="4">SL2-1</strain>
    </source>
</reference>
<dbReference type="Pfam" id="PF00990">
    <property type="entry name" value="GGDEF"/>
    <property type="match status" value="1"/>
</dbReference>